<dbReference type="PIRSF" id="PIRSF002191">
    <property type="entry name" value="Ribosomal_L19"/>
    <property type="match status" value="1"/>
</dbReference>
<comment type="similarity">
    <text evidence="1 4">Belongs to the bacterial ribosomal protein bL19 family.</text>
</comment>
<dbReference type="GO" id="GO:0006412">
    <property type="term" value="P:translation"/>
    <property type="evidence" value="ECO:0007669"/>
    <property type="project" value="InterPro"/>
</dbReference>
<evidence type="ECO:0000256" key="4">
    <source>
        <dbReference type="RuleBase" id="RU000559"/>
    </source>
</evidence>
<evidence type="ECO:0000313" key="5">
    <source>
        <dbReference type="EMBL" id="OGZ46247.1"/>
    </source>
</evidence>
<comment type="caution">
    <text evidence="5">The sequence shown here is derived from an EMBL/GenBank/DDBJ whole genome shotgun (WGS) entry which is preliminary data.</text>
</comment>
<evidence type="ECO:0000256" key="3">
    <source>
        <dbReference type="ARBA" id="ARBA00023274"/>
    </source>
</evidence>
<dbReference type="InterPro" id="IPR001857">
    <property type="entry name" value="Ribosomal_bL19"/>
</dbReference>
<comment type="function">
    <text evidence="4">This protein is located at the 30S-50S ribosomal subunit interface and may play a role in the structure and function of the aminoacyl-tRNA binding site.</text>
</comment>
<dbReference type="GO" id="GO:0022625">
    <property type="term" value="C:cytosolic large ribosomal subunit"/>
    <property type="evidence" value="ECO:0007669"/>
    <property type="project" value="TreeGrafter"/>
</dbReference>
<dbReference type="Gene3D" id="2.30.30.790">
    <property type="match status" value="1"/>
</dbReference>
<name>A0A1G2G7S2_9BACT</name>
<dbReference type="GO" id="GO:0003735">
    <property type="term" value="F:structural constituent of ribosome"/>
    <property type="evidence" value="ECO:0007669"/>
    <property type="project" value="InterPro"/>
</dbReference>
<dbReference type="InterPro" id="IPR008991">
    <property type="entry name" value="Translation_prot_SH3-like_sf"/>
</dbReference>
<proteinExistence type="inferred from homology"/>
<protein>
    <recommendedName>
        <fullName evidence="4">50S ribosomal protein L19</fullName>
    </recommendedName>
</protein>
<dbReference type="PANTHER" id="PTHR15680:SF9">
    <property type="entry name" value="LARGE RIBOSOMAL SUBUNIT PROTEIN BL19M"/>
    <property type="match status" value="1"/>
</dbReference>
<keyword evidence="2 5" id="KW-0689">Ribosomal protein</keyword>
<keyword evidence="3 4" id="KW-0687">Ribonucleoprotein</keyword>
<dbReference type="NCBIfam" id="TIGR01024">
    <property type="entry name" value="rplS_bact"/>
    <property type="match status" value="1"/>
</dbReference>
<evidence type="ECO:0000256" key="2">
    <source>
        <dbReference type="ARBA" id="ARBA00022980"/>
    </source>
</evidence>
<sequence>MDERRALDLRPGDTVKVHQKIKEGEKTRTQIFEGLLIARKHGREAGGTFTVRKIAEGVGVERIFPLFSPMIEKIEILRHSKVRRAKLYYVRTKASKELRWKQVARKELAAKEKEVAATESNPIEGEK</sequence>
<dbReference type="Proteomes" id="UP000177785">
    <property type="component" value="Unassembled WGS sequence"/>
</dbReference>
<dbReference type="Pfam" id="PF01245">
    <property type="entry name" value="Ribosomal_L19"/>
    <property type="match status" value="1"/>
</dbReference>
<dbReference type="STRING" id="1802115.A2756_06105"/>
<reference evidence="5 6" key="1">
    <citation type="journal article" date="2016" name="Nat. Commun.">
        <title>Thousands of microbial genomes shed light on interconnected biogeochemical processes in an aquifer system.</title>
        <authorList>
            <person name="Anantharaman K."/>
            <person name="Brown C.T."/>
            <person name="Hug L.A."/>
            <person name="Sharon I."/>
            <person name="Castelle C.J."/>
            <person name="Probst A.J."/>
            <person name="Thomas B.C."/>
            <person name="Singh A."/>
            <person name="Wilkins M.J."/>
            <person name="Karaoz U."/>
            <person name="Brodie E.L."/>
            <person name="Williams K.H."/>
            <person name="Hubbard S.S."/>
            <person name="Banfield J.F."/>
        </authorList>
    </citation>
    <scope>NUCLEOTIDE SEQUENCE [LARGE SCALE GENOMIC DNA]</scope>
</reference>
<dbReference type="EMBL" id="MHNL01000001">
    <property type="protein sequence ID" value="OGZ46247.1"/>
    <property type="molecule type" value="Genomic_DNA"/>
</dbReference>
<dbReference type="InterPro" id="IPR038657">
    <property type="entry name" value="Ribosomal_bL19_sf"/>
</dbReference>
<dbReference type="AlphaFoldDB" id="A0A1G2G7S2"/>
<organism evidence="5 6">
    <name type="scientific">Candidatus Ryanbacteria bacterium RIFCSPHIGHO2_01_FULL_48_27</name>
    <dbReference type="NCBI Taxonomy" id="1802115"/>
    <lineage>
        <taxon>Bacteria</taxon>
        <taxon>Candidatus Ryaniibacteriota</taxon>
    </lineage>
</organism>
<gene>
    <name evidence="5" type="ORF">A2756_06105</name>
</gene>
<evidence type="ECO:0000256" key="1">
    <source>
        <dbReference type="ARBA" id="ARBA00005781"/>
    </source>
</evidence>
<accession>A0A1G2G7S2</accession>
<evidence type="ECO:0000313" key="6">
    <source>
        <dbReference type="Proteomes" id="UP000177785"/>
    </source>
</evidence>
<dbReference type="SUPFAM" id="SSF50104">
    <property type="entry name" value="Translation proteins SH3-like domain"/>
    <property type="match status" value="1"/>
</dbReference>
<dbReference type="PANTHER" id="PTHR15680">
    <property type="entry name" value="RIBOSOMAL PROTEIN L19"/>
    <property type="match status" value="1"/>
</dbReference>
<dbReference type="PRINTS" id="PR00061">
    <property type="entry name" value="RIBOSOMALL19"/>
</dbReference>